<dbReference type="Pfam" id="PF00440">
    <property type="entry name" value="TetR_N"/>
    <property type="match status" value="1"/>
</dbReference>
<evidence type="ECO:0000256" key="3">
    <source>
        <dbReference type="ARBA" id="ARBA00023163"/>
    </source>
</evidence>
<sequence length="200" mass="22825">MSYMSKEERRAQIIDATIDLVLKEGLHATTVRRIAARMECSPGQIHHHFHSADELRAEAVREVYRRLEPCIEQAMEGLPAREKLHVLLSGCSNIEVRESIEMLTLITERFWRDALVTPTPEHTHKAIVEGLERWRNSLNKALQFGVDSGEFPADLDVETVGMRLLVSAFGLDVLRQVTQREPSLERLRAFVDGLMDREGL</sequence>
<dbReference type="EMBL" id="VLKU01000018">
    <property type="protein sequence ID" value="TWI27936.1"/>
    <property type="molecule type" value="Genomic_DNA"/>
</dbReference>
<protein>
    <submittedName>
        <fullName evidence="6">TetR family transcriptional regulator</fullName>
    </submittedName>
</protein>
<dbReference type="InterPro" id="IPR011075">
    <property type="entry name" value="TetR_C"/>
</dbReference>
<organism evidence="6 7">
    <name type="scientific">Paracoccus sulfuroxidans</name>
    <dbReference type="NCBI Taxonomy" id="384678"/>
    <lineage>
        <taxon>Bacteria</taxon>
        <taxon>Pseudomonadati</taxon>
        <taxon>Pseudomonadota</taxon>
        <taxon>Alphaproteobacteria</taxon>
        <taxon>Rhodobacterales</taxon>
        <taxon>Paracoccaceae</taxon>
        <taxon>Paracoccus</taxon>
    </lineage>
</organism>
<keyword evidence="1" id="KW-0805">Transcription regulation</keyword>
<dbReference type="Gene3D" id="1.10.357.10">
    <property type="entry name" value="Tetracycline Repressor, domain 2"/>
    <property type="match status" value="1"/>
</dbReference>
<dbReference type="GO" id="GO:0003677">
    <property type="term" value="F:DNA binding"/>
    <property type="evidence" value="ECO:0007669"/>
    <property type="project" value="UniProtKB-UniRule"/>
</dbReference>
<reference evidence="6 7" key="1">
    <citation type="journal article" date="2015" name="Stand. Genomic Sci.">
        <title>Genomic Encyclopedia of Bacterial and Archaeal Type Strains, Phase III: the genomes of soil and plant-associated and newly described type strains.</title>
        <authorList>
            <person name="Whitman W.B."/>
            <person name="Woyke T."/>
            <person name="Klenk H.P."/>
            <person name="Zhou Y."/>
            <person name="Lilburn T.G."/>
            <person name="Beck B.J."/>
            <person name="De Vos P."/>
            <person name="Vandamme P."/>
            <person name="Eisen J.A."/>
            <person name="Garrity G."/>
            <person name="Hugenholtz P."/>
            <person name="Kyrpides N.C."/>
        </authorList>
    </citation>
    <scope>NUCLEOTIDE SEQUENCE [LARGE SCALE GENOMIC DNA]</scope>
    <source>
        <strain evidence="6 7">CGMCC 1.5364</strain>
    </source>
</reference>
<feature type="domain" description="HTH tetR-type" evidence="5">
    <location>
        <begin position="7"/>
        <end position="67"/>
    </location>
</feature>
<dbReference type="InterPro" id="IPR036271">
    <property type="entry name" value="Tet_transcr_reg_TetR-rel_C_sf"/>
</dbReference>
<dbReference type="SUPFAM" id="SSF48498">
    <property type="entry name" value="Tetracyclin repressor-like, C-terminal domain"/>
    <property type="match status" value="1"/>
</dbReference>
<dbReference type="Proteomes" id="UP000316225">
    <property type="component" value="Unassembled WGS sequence"/>
</dbReference>
<comment type="caution">
    <text evidence="6">The sequence shown here is derived from an EMBL/GenBank/DDBJ whole genome shotgun (WGS) entry which is preliminary data.</text>
</comment>
<evidence type="ECO:0000259" key="5">
    <source>
        <dbReference type="PROSITE" id="PS50977"/>
    </source>
</evidence>
<keyword evidence="7" id="KW-1185">Reference proteome</keyword>
<dbReference type="InterPro" id="IPR009057">
    <property type="entry name" value="Homeodomain-like_sf"/>
</dbReference>
<dbReference type="RefSeq" id="WP_158637588.1">
    <property type="nucleotide sequence ID" value="NZ_VLKU01000018.1"/>
</dbReference>
<accession>A0A562N729</accession>
<evidence type="ECO:0000313" key="6">
    <source>
        <dbReference type="EMBL" id="TWI27936.1"/>
    </source>
</evidence>
<evidence type="ECO:0000313" key="7">
    <source>
        <dbReference type="Proteomes" id="UP000316225"/>
    </source>
</evidence>
<proteinExistence type="predicted"/>
<dbReference type="SUPFAM" id="SSF46689">
    <property type="entry name" value="Homeodomain-like"/>
    <property type="match status" value="1"/>
</dbReference>
<dbReference type="AlphaFoldDB" id="A0A562N729"/>
<dbReference type="OrthoDB" id="9809265at2"/>
<dbReference type="InterPro" id="IPR001647">
    <property type="entry name" value="HTH_TetR"/>
</dbReference>
<gene>
    <name evidence="6" type="ORF">IQ24_03936</name>
</gene>
<evidence type="ECO:0000256" key="2">
    <source>
        <dbReference type="ARBA" id="ARBA00023125"/>
    </source>
</evidence>
<dbReference type="PANTHER" id="PTHR47506">
    <property type="entry name" value="TRANSCRIPTIONAL REGULATORY PROTEIN"/>
    <property type="match status" value="1"/>
</dbReference>
<evidence type="ECO:0000256" key="1">
    <source>
        <dbReference type="ARBA" id="ARBA00023015"/>
    </source>
</evidence>
<dbReference type="PANTHER" id="PTHR47506:SF6">
    <property type="entry name" value="HTH-TYPE TRANSCRIPTIONAL REPRESSOR NEMR"/>
    <property type="match status" value="1"/>
</dbReference>
<evidence type="ECO:0000256" key="4">
    <source>
        <dbReference type="PROSITE-ProRule" id="PRU00335"/>
    </source>
</evidence>
<name>A0A562N729_9RHOB</name>
<dbReference type="Pfam" id="PF16925">
    <property type="entry name" value="TetR_C_13"/>
    <property type="match status" value="1"/>
</dbReference>
<keyword evidence="3" id="KW-0804">Transcription</keyword>
<dbReference type="PROSITE" id="PS50977">
    <property type="entry name" value="HTH_TETR_2"/>
    <property type="match status" value="1"/>
</dbReference>
<keyword evidence="2 4" id="KW-0238">DNA-binding</keyword>
<feature type="DNA-binding region" description="H-T-H motif" evidence="4">
    <location>
        <begin position="30"/>
        <end position="49"/>
    </location>
</feature>